<feature type="transmembrane region" description="Helical" evidence="6">
    <location>
        <begin position="269"/>
        <end position="288"/>
    </location>
</feature>
<evidence type="ECO:0000256" key="6">
    <source>
        <dbReference type="SAM" id="Phobius"/>
    </source>
</evidence>
<dbReference type="InterPro" id="IPR039871">
    <property type="entry name" value="FAM8A1"/>
</dbReference>
<feature type="domain" description="RDD" evidence="7">
    <location>
        <begin position="132"/>
        <end position="235"/>
    </location>
</feature>
<dbReference type="KEGG" id="acep:105621908"/>
<dbReference type="InterPro" id="IPR010432">
    <property type="entry name" value="RDD"/>
</dbReference>
<dbReference type="STRING" id="12957.A0A158NMH7"/>
<evidence type="ECO:0000313" key="8">
    <source>
        <dbReference type="EnsemblMetazoa" id="XP_012058735.1"/>
    </source>
</evidence>
<keyword evidence="2 6" id="KW-0812">Transmembrane</keyword>
<accession>A0A158NMH7</accession>
<dbReference type="FunCoup" id="A0A158NMH7">
    <property type="interactions" value="334"/>
</dbReference>
<dbReference type="AlphaFoldDB" id="A0A158NMH7"/>
<evidence type="ECO:0000256" key="5">
    <source>
        <dbReference type="SAM" id="MobiDB-lite"/>
    </source>
</evidence>
<dbReference type="eggNOG" id="KOG4647">
    <property type="taxonomic scope" value="Eukaryota"/>
</dbReference>
<dbReference type="Proteomes" id="UP000005205">
    <property type="component" value="Unassembled WGS sequence"/>
</dbReference>
<comment type="subcellular location">
    <subcellularLocation>
        <location evidence="1">Membrane</location>
        <topology evidence="1">Multi-pass membrane protein</topology>
    </subcellularLocation>
</comment>
<dbReference type="PANTHER" id="PTHR13659:SF5">
    <property type="entry name" value="PROTEIN FAM8A1"/>
    <property type="match status" value="1"/>
</dbReference>
<dbReference type="EnsemblMetazoa" id="XM_012203345.1">
    <property type="protein sequence ID" value="XP_012058735.1"/>
    <property type="gene ID" value="LOC105621908"/>
</dbReference>
<keyword evidence="4 6" id="KW-0472">Membrane</keyword>
<dbReference type="PANTHER" id="PTHR13659">
    <property type="entry name" value="AUTOSOMAL HIGHLY CONSERVED PROTEIN"/>
    <property type="match status" value="1"/>
</dbReference>
<keyword evidence="9" id="KW-1185">Reference proteome</keyword>
<evidence type="ECO:0000313" key="9">
    <source>
        <dbReference type="Proteomes" id="UP000005205"/>
    </source>
</evidence>
<reference evidence="8" key="2">
    <citation type="submission" date="2016-04" db="UniProtKB">
        <authorList>
            <consortium name="EnsemblMetazoa"/>
        </authorList>
    </citation>
    <scope>IDENTIFICATION</scope>
</reference>
<evidence type="ECO:0000256" key="4">
    <source>
        <dbReference type="ARBA" id="ARBA00023136"/>
    </source>
</evidence>
<dbReference type="EMBL" id="ADTU01020504">
    <property type="status" value="NOT_ANNOTATED_CDS"/>
    <property type="molecule type" value="Genomic_DNA"/>
</dbReference>
<dbReference type="InParanoid" id="A0A158NMH7"/>
<keyword evidence="3 6" id="KW-1133">Transmembrane helix</keyword>
<feature type="compositionally biased region" description="Basic and acidic residues" evidence="5">
    <location>
        <begin position="7"/>
        <end position="24"/>
    </location>
</feature>
<feature type="transmembrane region" description="Helical" evidence="6">
    <location>
        <begin position="188"/>
        <end position="211"/>
    </location>
</feature>
<name>A0A158NMH7_ATTCE</name>
<evidence type="ECO:0000256" key="2">
    <source>
        <dbReference type="ARBA" id="ARBA00022692"/>
    </source>
</evidence>
<evidence type="ECO:0000256" key="3">
    <source>
        <dbReference type="ARBA" id="ARBA00022989"/>
    </source>
</evidence>
<evidence type="ECO:0000259" key="7">
    <source>
        <dbReference type="Pfam" id="PF06271"/>
    </source>
</evidence>
<protein>
    <recommendedName>
        <fullName evidence="7">RDD domain-containing protein</fullName>
    </recommendedName>
</protein>
<gene>
    <name evidence="8" type="primary">105621908</name>
</gene>
<reference evidence="9" key="1">
    <citation type="journal article" date="2011" name="PLoS Genet.">
        <title>The genome sequence of the leaf-cutter ant Atta cephalotes reveals insights into its obligate symbiotic lifestyle.</title>
        <authorList>
            <person name="Suen G."/>
            <person name="Teiling C."/>
            <person name="Li L."/>
            <person name="Holt C."/>
            <person name="Abouheif E."/>
            <person name="Bornberg-Bauer E."/>
            <person name="Bouffard P."/>
            <person name="Caldera E.J."/>
            <person name="Cash E."/>
            <person name="Cavanaugh A."/>
            <person name="Denas O."/>
            <person name="Elhaik E."/>
            <person name="Fave M.J."/>
            <person name="Gadau J."/>
            <person name="Gibson J.D."/>
            <person name="Graur D."/>
            <person name="Grubbs K.J."/>
            <person name="Hagen D.E."/>
            <person name="Harkins T.T."/>
            <person name="Helmkampf M."/>
            <person name="Hu H."/>
            <person name="Johnson B.R."/>
            <person name="Kim J."/>
            <person name="Marsh S.E."/>
            <person name="Moeller J.A."/>
            <person name="Munoz-Torres M.C."/>
            <person name="Murphy M.C."/>
            <person name="Naughton M.C."/>
            <person name="Nigam S."/>
            <person name="Overson R."/>
            <person name="Rajakumar R."/>
            <person name="Reese J.T."/>
            <person name="Scott J.J."/>
            <person name="Smith C.R."/>
            <person name="Tao S."/>
            <person name="Tsutsui N.D."/>
            <person name="Viljakainen L."/>
            <person name="Wissler L."/>
            <person name="Yandell M.D."/>
            <person name="Zimmer F."/>
            <person name="Taylor J."/>
            <person name="Slater S.C."/>
            <person name="Clifton S.W."/>
            <person name="Warren W.C."/>
            <person name="Elsik C.G."/>
            <person name="Smith C.D."/>
            <person name="Weinstock G.M."/>
            <person name="Gerardo N.M."/>
            <person name="Currie C.R."/>
        </authorList>
    </citation>
    <scope>NUCLEOTIDE SEQUENCE [LARGE SCALE GENOMIC DNA]</scope>
</reference>
<feature type="compositionally biased region" description="Basic and acidic residues" evidence="5">
    <location>
        <begin position="103"/>
        <end position="112"/>
    </location>
</feature>
<feature type="region of interest" description="Disordered" evidence="5">
    <location>
        <begin position="1"/>
        <end position="24"/>
    </location>
</feature>
<evidence type="ECO:0000256" key="1">
    <source>
        <dbReference type="ARBA" id="ARBA00004141"/>
    </source>
</evidence>
<feature type="region of interest" description="Disordered" evidence="5">
    <location>
        <begin position="103"/>
        <end position="125"/>
    </location>
</feature>
<dbReference type="Pfam" id="PF06271">
    <property type="entry name" value="RDD"/>
    <property type="match status" value="1"/>
</dbReference>
<organism evidence="8 9">
    <name type="scientific">Atta cephalotes</name>
    <name type="common">Leafcutter ant</name>
    <dbReference type="NCBI Taxonomy" id="12957"/>
    <lineage>
        <taxon>Eukaryota</taxon>
        <taxon>Metazoa</taxon>
        <taxon>Ecdysozoa</taxon>
        <taxon>Arthropoda</taxon>
        <taxon>Hexapoda</taxon>
        <taxon>Insecta</taxon>
        <taxon>Pterygota</taxon>
        <taxon>Neoptera</taxon>
        <taxon>Endopterygota</taxon>
        <taxon>Hymenoptera</taxon>
        <taxon>Apocrita</taxon>
        <taxon>Aculeata</taxon>
        <taxon>Formicoidea</taxon>
        <taxon>Formicidae</taxon>
        <taxon>Myrmicinae</taxon>
        <taxon>Atta</taxon>
    </lineage>
</organism>
<sequence>MADDKNDDTPGRDSESKSNPAEERSRYFKKLEEWLQEAYAWQSVAAMFPYYMMSGQSVTNPTFGTKETQIFILQASAMPFQPNQIPTPSNTQGIITGNVDRQNETVRQRRPQEQPTGPFQPPGTDGYEYRIPPIWKRFAAEFIDSTMLFLLKFSITFIAIDVFDFIDIEDLDLLQTNLRIDYKMALEMTYGILILEVIHRVIVCIFEAFWLQHGVYGLIGGATPGKYMMGLRVVQCRSITPVERPNEQDVVLVSPGTDLGLPLALGRSMVKNFVLAFIFPICFSLFFFRFNRTGYDLICHSLVIEDPYRNNNRPHQE</sequence>
<dbReference type="GO" id="GO:0016020">
    <property type="term" value="C:membrane"/>
    <property type="evidence" value="ECO:0007669"/>
    <property type="project" value="UniProtKB-SubCell"/>
</dbReference>
<proteinExistence type="predicted"/>
<dbReference type="OrthoDB" id="10061042at2759"/>